<evidence type="ECO:0000256" key="7">
    <source>
        <dbReference type="ARBA" id="ARBA00022692"/>
    </source>
</evidence>
<comment type="similarity">
    <text evidence="2 17">Belongs to the complex I subunit 2 family.</text>
</comment>
<accession>A0A7H1KFH6</accession>
<comment type="catalytic activity">
    <reaction evidence="16 17">
        <text>a ubiquinone + NADH + 5 H(+)(in) = a ubiquinol + NAD(+) + 4 H(+)(out)</text>
        <dbReference type="Rhea" id="RHEA:29091"/>
        <dbReference type="Rhea" id="RHEA-COMP:9565"/>
        <dbReference type="Rhea" id="RHEA-COMP:9566"/>
        <dbReference type="ChEBI" id="CHEBI:15378"/>
        <dbReference type="ChEBI" id="CHEBI:16389"/>
        <dbReference type="ChEBI" id="CHEBI:17976"/>
        <dbReference type="ChEBI" id="CHEBI:57540"/>
        <dbReference type="ChEBI" id="CHEBI:57945"/>
        <dbReference type="EC" id="7.1.1.2"/>
    </reaction>
</comment>
<keyword evidence="13 17" id="KW-0830">Ubiquinone</keyword>
<keyword evidence="9 17" id="KW-1278">Translocase</keyword>
<keyword evidence="15 17" id="KW-0472">Membrane</keyword>
<feature type="transmembrane region" description="Helical" evidence="17">
    <location>
        <begin position="95"/>
        <end position="115"/>
    </location>
</feature>
<evidence type="ECO:0000256" key="9">
    <source>
        <dbReference type="ARBA" id="ARBA00022967"/>
    </source>
</evidence>
<evidence type="ECO:0000259" key="19">
    <source>
        <dbReference type="Pfam" id="PF06444"/>
    </source>
</evidence>
<dbReference type="EC" id="7.1.1.2" evidence="3 17"/>
<feature type="transmembrane region" description="Helical" evidence="17">
    <location>
        <begin position="152"/>
        <end position="171"/>
    </location>
</feature>
<evidence type="ECO:0000256" key="4">
    <source>
        <dbReference type="ARBA" id="ARBA00021008"/>
    </source>
</evidence>
<feature type="domain" description="NADH:quinone oxidoreductase/Mrp antiporter transmembrane" evidence="18">
    <location>
        <begin position="23"/>
        <end position="277"/>
    </location>
</feature>
<dbReference type="EMBL" id="MT185595">
    <property type="protein sequence ID" value="QOW38132.1"/>
    <property type="molecule type" value="Genomic_DNA"/>
</dbReference>
<keyword evidence="11 17" id="KW-1133">Transmembrane helix</keyword>
<keyword evidence="14 17" id="KW-0496">Mitochondrion</keyword>
<dbReference type="GO" id="GO:0008137">
    <property type="term" value="F:NADH dehydrogenase (ubiquinone) activity"/>
    <property type="evidence" value="ECO:0007669"/>
    <property type="project" value="UniProtKB-EC"/>
</dbReference>
<evidence type="ECO:0000256" key="16">
    <source>
        <dbReference type="ARBA" id="ARBA00049551"/>
    </source>
</evidence>
<reference evidence="21" key="1">
    <citation type="journal article" date="2020" name="Gene">
        <title>Mitochondrial genomes of four American characins and phylogenetic relationships within the family Characidae (Teleostei: Characiformes).</title>
        <authorList>
            <person name="Liu H."/>
            <person name="Sun C."/>
            <person name="Zhu Y."/>
            <person name="Li Y."/>
            <person name="Wei Y."/>
            <person name="Ruan H."/>
        </authorList>
    </citation>
    <scope>NUCLEOTIDE SEQUENCE</scope>
</reference>
<proteinExistence type="inferred from homology"/>
<dbReference type="AlphaFoldDB" id="A0A7H1KFH6"/>
<evidence type="ECO:0000256" key="3">
    <source>
        <dbReference type="ARBA" id="ARBA00012944"/>
    </source>
</evidence>
<dbReference type="PANTHER" id="PTHR46552">
    <property type="entry name" value="NADH-UBIQUINONE OXIDOREDUCTASE CHAIN 2"/>
    <property type="match status" value="1"/>
</dbReference>
<dbReference type="CTD" id="4536"/>
<evidence type="ECO:0000256" key="15">
    <source>
        <dbReference type="ARBA" id="ARBA00023136"/>
    </source>
</evidence>
<gene>
    <name evidence="20" type="primary">ND2</name>
</gene>
<evidence type="ECO:0000256" key="11">
    <source>
        <dbReference type="ARBA" id="ARBA00022989"/>
    </source>
</evidence>
<sequence>MAAMTYYLFFYTLGLGTLLTFISSHWLIAWAGLEINMFAIVPLMAKTHHPRASEAATKYFITQAFASAILLLGTIFNGSTWNTWDISQIETPGSIVLITLALSIKLGMVPLHFWLPEVMQGIDLTTGLILATWQKLAPFALLLQITHNTYPLLLIIFGLTSAWAASWAGLNQTQLRKILAYSSIAHLGWMLVIIQCAPEVAIFALGIYILMTTAAFLTLKETSATNMSKFTLAWSKTPVMMILMSLILLSLVGLPPLMGFSLKLVILEEMSKQDMHGPATMLAMSSLISLYFYMRLCYFTIISLFPGTTMSKTSWRRKKKRDKITLATVATAAVILLPLGPFIAVLVYFFI</sequence>
<dbReference type="RefSeq" id="YP_009936930.1">
    <property type="nucleotide sequence ID" value="NC_050876.1"/>
</dbReference>
<evidence type="ECO:0000256" key="10">
    <source>
        <dbReference type="ARBA" id="ARBA00022982"/>
    </source>
</evidence>
<reference evidence="20" key="2">
    <citation type="submission" date="2020-07" db="EMBL/GenBank/DDBJ databases">
        <title>Characterization of the complete mitochondrial genome of Hyphessobrycon herbertaxelrodi (Characiformes, Characidae) and phylogenetic studies of Characiformes.</title>
        <authorList>
            <person name="Zhang K."/>
            <person name="Liu B."/>
        </authorList>
    </citation>
    <scope>NUCLEOTIDE SEQUENCE</scope>
</reference>
<keyword evidence="8 17" id="KW-0999">Mitochondrion inner membrane</keyword>
<feature type="transmembrane region" description="Helical" evidence="17">
    <location>
        <begin position="239"/>
        <end position="262"/>
    </location>
</feature>
<dbReference type="GO" id="GO:0005743">
    <property type="term" value="C:mitochondrial inner membrane"/>
    <property type="evidence" value="ECO:0007669"/>
    <property type="project" value="UniProtKB-SubCell"/>
</dbReference>
<dbReference type="GeneID" id="59447140"/>
<evidence type="ECO:0000256" key="1">
    <source>
        <dbReference type="ARBA" id="ARBA00004448"/>
    </source>
</evidence>
<organism evidence="20">
    <name type="scientific">Hyphessobrycon herbertaxelrodi</name>
    <dbReference type="NCBI Taxonomy" id="681895"/>
    <lineage>
        <taxon>Eukaryota</taxon>
        <taxon>Metazoa</taxon>
        <taxon>Chordata</taxon>
        <taxon>Craniata</taxon>
        <taxon>Vertebrata</taxon>
        <taxon>Euteleostomi</taxon>
        <taxon>Actinopterygii</taxon>
        <taxon>Neopterygii</taxon>
        <taxon>Teleostei</taxon>
        <taxon>Ostariophysi</taxon>
        <taxon>Characiformes</taxon>
        <taxon>Characoidei</taxon>
        <taxon>Acestrorhamphidae</taxon>
        <taxon>Hyphessobryconinae</taxon>
        <taxon>Hyphessobrycon</taxon>
    </lineage>
</organism>
<evidence type="ECO:0000313" key="20">
    <source>
        <dbReference type="EMBL" id="QNT25985.1"/>
    </source>
</evidence>
<dbReference type="InterPro" id="IPR010933">
    <property type="entry name" value="NADH_DH_su2_C"/>
</dbReference>
<comment type="function">
    <text evidence="17">Core subunit of the mitochondrial membrane respiratory chain NADH dehydrogenase (Complex I) which catalyzes electron transfer from NADH through the respiratory chain, using ubiquinone as an electron acceptor. Essential for the catalytic activity and assembly of complex I.</text>
</comment>
<keyword evidence="5" id="KW-0813">Transport</keyword>
<evidence type="ECO:0000256" key="8">
    <source>
        <dbReference type="ARBA" id="ARBA00022792"/>
    </source>
</evidence>
<dbReference type="Pfam" id="PF00361">
    <property type="entry name" value="Proton_antipo_M"/>
    <property type="match status" value="1"/>
</dbReference>
<feature type="transmembrane region" description="Helical" evidence="17">
    <location>
        <begin position="178"/>
        <end position="194"/>
    </location>
</feature>
<keyword evidence="6 17" id="KW-0679">Respiratory chain</keyword>
<evidence type="ECO:0000259" key="18">
    <source>
        <dbReference type="Pfam" id="PF00361"/>
    </source>
</evidence>
<evidence type="ECO:0000256" key="5">
    <source>
        <dbReference type="ARBA" id="ARBA00022448"/>
    </source>
</evidence>
<dbReference type="PRINTS" id="PR01436">
    <property type="entry name" value="NADHDHGNASE2"/>
</dbReference>
<feature type="transmembrane region" description="Helical" evidence="17">
    <location>
        <begin position="282"/>
        <end position="305"/>
    </location>
</feature>
<dbReference type="Pfam" id="PF06444">
    <property type="entry name" value="NADH_dehy_S2_C"/>
    <property type="match status" value="1"/>
</dbReference>
<dbReference type="InterPro" id="IPR050175">
    <property type="entry name" value="Complex_I_Subunit_2"/>
</dbReference>
<geneLocation type="mitochondrion" evidence="20"/>
<feature type="domain" description="NADH dehydrogenase subunit 2 C-terminal" evidence="19">
    <location>
        <begin position="290"/>
        <end position="343"/>
    </location>
</feature>
<dbReference type="InterPro" id="IPR001750">
    <property type="entry name" value="ND/Mrp_TM"/>
</dbReference>
<dbReference type="PANTHER" id="PTHR46552:SF1">
    <property type="entry name" value="NADH-UBIQUINONE OXIDOREDUCTASE CHAIN 2"/>
    <property type="match status" value="1"/>
</dbReference>
<evidence type="ECO:0000313" key="21">
    <source>
        <dbReference type="EMBL" id="QOW38132.1"/>
    </source>
</evidence>
<evidence type="ECO:0000256" key="13">
    <source>
        <dbReference type="ARBA" id="ARBA00023075"/>
    </source>
</evidence>
<feature type="transmembrane region" description="Helical" evidence="17">
    <location>
        <begin position="5"/>
        <end position="22"/>
    </location>
</feature>
<feature type="transmembrane region" description="Helical" evidence="17">
    <location>
        <begin position="326"/>
        <end position="350"/>
    </location>
</feature>
<keyword evidence="12 17" id="KW-0520">NAD</keyword>
<protein>
    <recommendedName>
        <fullName evidence="4 17">NADH-ubiquinone oxidoreductase chain 2</fullName>
        <ecNumber evidence="3 17">7.1.1.2</ecNumber>
    </recommendedName>
</protein>
<feature type="transmembrane region" description="Helical" evidence="17">
    <location>
        <begin position="200"/>
        <end position="219"/>
    </location>
</feature>
<evidence type="ECO:0000256" key="6">
    <source>
        <dbReference type="ARBA" id="ARBA00022660"/>
    </source>
</evidence>
<dbReference type="GO" id="GO:0006120">
    <property type="term" value="P:mitochondrial electron transport, NADH to ubiquinone"/>
    <property type="evidence" value="ECO:0007669"/>
    <property type="project" value="InterPro"/>
</dbReference>
<dbReference type="InterPro" id="IPR003917">
    <property type="entry name" value="NADH_UbQ_OxRdtase_chain2"/>
</dbReference>
<evidence type="ECO:0000256" key="14">
    <source>
        <dbReference type="ARBA" id="ARBA00023128"/>
    </source>
</evidence>
<evidence type="ECO:0000256" key="12">
    <source>
        <dbReference type="ARBA" id="ARBA00023027"/>
    </source>
</evidence>
<keyword evidence="10 17" id="KW-0249">Electron transport</keyword>
<evidence type="ECO:0000256" key="2">
    <source>
        <dbReference type="ARBA" id="ARBA00007012"/>
    </source>
</evidence>
<name>A0A7H1KFH6_9TELE</name>
<evidence type="ECO:0000256" key="17">
    <source>
        <dbReference type="RuleBase" id="RU003403"/>
    </source>
</evidence>
<comment type="subcellular location">
    <subcellularLocation>
        <location evidence="1 17">Mitochondrion inner membrane</location>
        <topology evidence="1 17">Multi-pass membrane protein</topology>
    </subcellularLocation>
</comment>
<dbReference type="EMBL" id="MT769327">
    <property type="protein sequence ID" value="QNT25985.1"/>
    <property type="molecule type" value="Genomic_DNA"/>
</dbReference>
<keyword evidence="7 17" id="KW-0812">Transmembrane</keyword>
<feature type="transmembrane region" description="Helical" evidence="17">
    <location>
        <begin position="57"/>
        <end position="75"/>
    </location>
</feature>